<proteinExistence type="predicted"/>
<dbReference type="Proteomes" id="UP000612808">
    <property type="component" value="Unassembled WGS sequence"/>
</dbReference>
<organism evidence="2 3">
    <name type="scientific">Actinocatenispora rupis</name>
    <dbReference type="NCBI Taxonomy" id="519421"/>
    <lineage>
        <taxon>Bacteria</taxon>
        <taxon>Bacillati</taxon>
        <taxon>Actinomycetota</taxon>
        <taxon>Actinomycetes</taxon>
        <taxon>Micromonosporales</taxon>
        <taxon>Micromonosporaceae</taxon>
        <taxon>Actinocatenispora</taxon>
    </lineage>
</organism>
<dbReference type="AlphaFoldDB" id="A0A8J3N8C9"/>
<comment type="caution">
    <text evidence="2">The sequence shown here is derived from an EMBL/GenBank/DDBJ whole genome shotgun (WGS) entry which is preliminary data.</text>
</comment>
<sequence>MAVRYQPGAAKIRKSVADQVDGLIREKPKKDKRRAQIVPRFDR</sequence>
<reference evidence="2" key="1">
    <citation type="submission" date="2021-01" db="EMBL/GenBank/DDBJ databases">
        <title>Whole genome shotgun sequence of Actinocatenispora rupis NBRC 107355.</title>
        <authorList>
            <person name="Komaki H."/>
            <person name="Tamura T."/>
        </authorList>
    </citation>
    <scope>NUCLEOTIDE SEQUENCE</scope>
    <source>
        <strain evidence="2">NBRC 107355</strain>
    </source>
</reference>
<gene>
    <name evidence="2" type="ORF">Aru02nite_10630</name>
</gene>
<evidence type="ECO:0000313" key="3">
    <source>
        <dbReference type="Proteomes" id="UP000612808"/>
    </source>
</evidence>
<name>A0A8J3N8C9_9ACTN</name>
<keyword evidence="3" id="KW-1185">Reference proteome</keyword>
<dbReference type="EMBL" id="BOMB01000004">
    <property type="protein sequence ID" value="GID10174.1"/>
    <property type="molecule type" value="Genomic_DNA"/>
</dbReference>
<evidence type="ECO:0000313" key="2">
    <source>
        <dbReference type="EMBL" id="GID10174.1"/>
    </source>
</evidence>
<evidence type="ECO:0000256" key="1">
    <source>
        <dbReference type="SAM" id="MobiDB-lite"/>
    </source>
</evidence>
<accession>A0A8J3N8C9</accession>
<feature type="region of interest" description="Disordered" evidence="1">
    <location>
        <begin position="21"/>
        <end position="43"/>
    </location>
</feature>
<protein>
    <submittedName>
        <fullName evidence="2">Uncharacterized protein</fullName>
    </submittedName>
</protein>